<accession>M6V1S6</accession>
<dbReference type="EMBL" id="AHOQ02000050">
    <property type="protein sequence ID" value="EMO43483.1"/>
    <property type="molecule type" value="Genomic_DNA"/>
</dbReference>
<evidence type="ECO:0000313" key="2">
    <source>
        <dbReference type="Proteomes" id="UP000012160"/>
    </source>
</evidence>
<name>M6V1S6_9LEPT</name>
<comment type="caution">
    <text evidence="1">The sequence shown here is derived from an EMBL/GenBank/DDBJ whole genome shotgun (WGS) entry which is preliminary data.</text>
</comment>
<dbReference type="Proteomes" id="UP000012160">
    <property type="component" value="Unassembled WGS sequence"/>
</dbReference>
<evidence type="ECO:0000313" key="1">
    <source>
        <dbReference type="EMBL" id="EMO43483.1"/>
    </source>
</evidence>
<dbReference type="AlphaFoldDB" id="M6V1S6"/>
<sequence length="51" mass="6251">MKQTKGIKIRIKRNLQKLPLDFTNEIQKSISDTKSIRNRLRRIYEICRRSY</sequence>
<proteinExistence type="predicted"/>
<reference evidence="1 2" key="1">
    <citation type="submission" date="2013-01" db="EMBL/GenBank/DDBJ databases">
        <authorList>
            <person name="Harkins D.M."/>
            <person name="Durkin A.S."/>
            <person name="Brinkac L.M."/>
            <person name="Haft D.H."/>
            <person name="Selengut J.D."/>
            <person name="Sanka R."/>
            <person name="DePew J."/>
            <person name="Purushe J."/>
            <person name="Matthias M.A."/>
            <person name="Vinetz J.M."/>
            <person name="Sutton G.G."/>
            <person name="Nierman W.C."/>
            <person name="Fouts D.E."/>
        </authorList>
    </citation>
    <scope>NUCLEOTIDE SEQUENCE [LARGE SCALE GENOMIC DNA]</scope>
    <source>
        <strain evidence="1 2">ZUN179</strain>
    </source>
</reference>
<protein>
    <submittedName>
        <fullName evidence="1">Uncharacterized protein</fullName>
    </submittedName>
</protein>
<organism evidence="1 2">
    <name type="scientific">Leptospira santarosai str. ZUN179</name>
    <dbReference type="NCBI Taxonomy" id="1049985"/>
    <lineage>
        <taxon>Bacteria</taxon>
        <taxon>Pseudomonadati</taxon>
        <taxon>Spirochaetota</taxon>
        <taxon>Spirochaetia</taxon>
        <taxon>Leptospirales</taxon>
        <taxon>Leptospiraceae</taxon>
        <taxon>Leptospira</taxon>
    </lineage>
</organism>
<gene>
    <name evidence="1" type="ORF">LEP1GSC187_3052</name>
</gene>